<dbReference type="AlphaFoldDB" id="C9YG22"/>
<reference evidence="1" key="1">
    <citation type="journal article" date="2010" name="Nature">
        <title>The Dynamic genome of Hydra.</title>
        <authorList>
            <person name="Chapman J.A."/>
            <person name="Kirkness E.F."/>
            <person name="Simakov O."/>
            <person name="Hampson S.E."/>
            <person name="Mitros T."/>
            <person name="Weinmaier T."/>
            <person name="Rattei T."/>
            <person name="Balasubramanian P.G."/>
            <person name="Borman J."/>
            <person name="Busam D."/>
            <person name="Disbennett K."/>
            <person name="Pfannkoch C."/>
            <person name="Sumin N."/>
            <person name="Sutton G."/>
            <person name="Viswanathan L."/>
            <person name="Walenz B."/>
            <person name="Goodstein D.M."/>
            <person name="Hellsten U."/>
            <person name="Kawashima T."/>
            <person name="Prochnik S.E."/>
            <person name="Putnam N.H."/>
            <person name="Shu S."/>
            <person name="Blumberg B."/>
            <person name="Dana C.E."/>
            <person name="Gee L."/>
            <person name="Kibler D.F."/>
            <person name="Law L."/>
            <person name="Lindgens D."/>
            <person name="Martinez D.E."/>
            <person name="Peng J."/>
            <person name="Wigge P.A."/>
            <person name="Bertulat B."/>
            <person name="Guder C."/>
            <person name="Nakamura Y."/>
            <person name="Ozbek S."/>
            <person name="Watanabe H."/>
            <person name="Khalturin K."/>
            <person name="Hemmrich G."/>
            <person name="Franke A."/>
            <person name="Augustin R."/>
            <person name="Fraune S."/>
            <person name="Hayakawa E."/>
            <person name="Hayakawa S."/>
            <person name="Hirose M."/>
            <person name="Hwang J."/>
            <person name="Ikeo K."/>
            <person name="Nishimiya-Fujisawa C."/>
            <person name="Ogura A."/>
            <person name="Takahashi T."/>
            <person name="Steinmetz P.R."/>
            <person name="Zhang X."/>
            <person name="Aufschnaiter R."/>
            <person name="Eder M.K."/>
            <person name="Gorny A.K."/>
            <person name="Salvenmoser W."/>
            <person name="Heimberg A.M."/>
            <person name="Wheeler B.M."/>
            <person name="Peterson K.J."/>
            <person name="Boettger A."/>
            <person name="Tischler P."/>
            <person name="Wolf A."/>
            <person name="Gojobori T."/>
            <person name="Remington K.A."/>
            <person name="Strausberg R.L."/>
            <person name="Venter J."/>
            <person name="Technau U."/>
            <person name="Hobmayer B."/>
            <person name="Bosch T.C."/>
            <person name="Holstein T.W."/>
            <person name="Fujisawa T."/>
            <person name="Bode H.R."/>
            <person name="David C.N."/>
            <person name="Rokhsar D.S."/>
            <person name="Steele R.E."/>
        </authorList>
    </citation>
    <scope>NUCLEOTIDE SEQUENCE</scope>
</reference>
<gene>
    <name evidence="1" type="ORF">Csp_B17220</name>
</gene>
<name>C9YG22_CURXX</name>
<evidence type="ECO:0000313" key="1">
    <source>
        <dbReference type="EMBL" id="CBA33075.1"/>
    </source>
</evidence>
<proteinExistence type="predicted"/>
<sequence>MCVLHKLSKIIPAIAAGLKDSTHLVTGYTASHVPARA</sequence>
<organism evidence="1">
    <name type="scientific">Curvibacter symbiont subsp. Hydra magnipapillata</name>
    <dbReference type="NCBI Taxonomy" id="667019"/>
    <lineage>
        <taxon>Bacteria</taxon>
        <taxon>Pseudomonadati</taxon>
        <taxon>Pseudomonadota</taxon>
        <taxon>Betaproteobacteria</taxon>
        <taxon>Burkholderiales</taxon>
        <taxon>Comamonadaceae</taxon>
        <taxon>Curvibacter</taxon>
    </lineage>
</organism>
<protein>
    <submittedName>
        <fullName evidence="1">Uncharacterized protein</fullName>
    </submittedName>
</protein>
<dbReference type="EMBL" id="FN543108">
    <property type="protein sequence ID" value="CBA33075.1"/>
    <property type="molecule type" value="Genomic_DNA"/>
</dbReference>
<accession>C9YG22</accession>